<evidence type="ECO:0000256" key="9">
    <source>
        <dbReference type="ARBA" id="ARBA00093659"/>
    </source>
</evidence>
<comment type="subcellular location">
    <subcellularLocation>
        <location evidence="1">Cell inner membrane</location>
        <topology evidence="1">Multi-pass membrane protein</topology>
    </subcellularLocation>
</comment>
<keyword evidence="6" id="KW-0346">Stress response</keyword>
<dbReference type="RefSeq" id="WP_184625051.1">
    <property type="nucleotide sequence ID" value="NZ_JACHCC010000006.1"/>
</dbReference>
<accession>A0A7X0J5Q2</accession>
<reference evidence="12 13" key="1">
    <citation type="submission" date="2020-08" db="EMBL/GenBank/DDBJ databases">
        <title>Genomic Encyclopedia of Type Strains, Phase IV (KMG-V): Genome sequencing to study the core and pangenomes of soil and plant-associated prokaryotes.</title>
        <authorList>
            <person name="Whitman W."/>
        </authorList>
    </citation>
    <scope>NUCLEOTIDE SEQUENCE [LARGE SCALE GENOMIC DNA]</scope>
    <source>
        <strain evidence="12 13">M2T3</strain>
    </source>
</reference>
<evidence type="ECO:0000313" key="13">
    <source>
        <dbReference type="Proteomes" id="UP000521017"/>
    </source>
</evidence>
<gene>
    <name evidence="12" type="ORF">HDF25_002470</name>
</gene>
<keyword evidence="7 10" id="KW-0472">Membrane</keyword>
<evidence type="ECO:0000313" key="12">
    <source>
        <dbReference type="EMBL" id="MBB6500322.1"/>
    </source>
</evidence>
<keyword evidence="2" id="KW-1003">Cell membrane</keyword>
<proteinExistence type="predicted"/>
<organism evidence="12 13">
    <name type="scientific">Pedobacter cryoconitis</name>
    <dbReference type="NCBI Taxonomy" id="188932"/>
    <lineage>
        <taxon>Bacteria</taxon>
        <taxon>Pseudomonadati</taxon>
        <taxon>Bacteroidota</taxon>
        <taxon>Sphingobacteriia</taxon>
        <taxon>Sphingobacteriales</taxon>
        <taxon>Sphingobacteriaceae</taxon>
        <taxon>Pedobacter</taxon>
    </lineage>
</organism>
<feature type="transmembrane region" description="Helical" evidence="10">
    <location>
        <begin position="119"/>
        <end position="136"/>
    </location>
</feature>
<sequence>MREFRFTHSANTIGRWTYNLLVKWGVTEELAAYINLFALLFLLIIIIYVFHHVVRRILRIVLIRFSKRSKIKFFHHLLNNRFPHFLAQCAPLLLVNALIPVIFLDFPDMIKPMNAITDSYMVFIVIWMVMALIRAGGDDLRTQPAFREKPLDSYMQVMRMILYLMGAVVIFSHLTGQSPFAFFTAMGAISAVLLLMFKDTIMGFVASIQVSANDTVRIGDWITMTKYGADGDVIAINLTTVKVQNFDKTITTIPTYSLISDSFQNWRGMTEAGGRRIKRAILIKQASIRFITPEEVTEYKKIQSLTSYIEHRQKDIDKNNERLGIDKSLLINGRNLTNAGLYRKYIDNYLSNHSGTHKKMTMMVRQLAPTPNGLPIELYVFTSTTKWADYEYIMADIFDHLIAAARYFDLQIYESEASGDTTSISFNDPLTINRKA</sequence>
<feature type="transmembrane region" description="Helical" evidence="10">
    <location>
        <begin position="157"/>
        <end position="174"/>
    </location>
</feature>
<evidence type="ECO:0000256" key="1">
    <source>
        <dbReference type="ARBA" id="ARBA00004429"/>
    </source>
</evidence>
<dbReference type="InterPro" id="IPR023408">
    <property type="entry name" value="MscS_beta-dom_sf"/>
</dbReference>
<evidence type="ECO:0000256" key="8">
    <source>
        <dbReference type="ARBA" id="ARBA00093630"/>
    </source>
</evidence>
<dbReference type="GO" id="GO:0071470">
    <property type="term" value="P:cellular response to osmotic stress"/>
    <property type="evidence" value="ECO:0007669"/>
    <property type="project" value="InterPro"/>
</dbReference>
<evidence type="ECO:0000256" key="10">
    <source>
        <dbReference type="SAM" id="Phobius"/>
    </source>
</evidence>
<dbReference type="InterPro" id="IPR010920">
    <property type="entry name" value="LSM_dom_sf"/>
</dbReference>
<dbReference type="EMBL" id="JACHCC010000006">
    <property type="protein sequence ID" value="MBB6500322.1"/>
    <property type="molecule type" value="Genomic_DNA"/>
</dbReference>
<dbReference type="SUPFAM" id="SSF50182">
    <property type="entry name" value="Sm-like ribonucleoproteins"/>
    <property type="match status" value="1"/>
</dbReference>
<evidence type="ECO:0000256" key="3">
    <source>
        <dbReference type="ARBA" id="ARBA00022519"/>
    </source>
</evidence>
<keyword evidence="5 10" id="KW-1133">Transmembrane helix</keyword>
<keyword evidence="3" id="KW-0997">Cell inner membrane</keyword>
<dbReference type="Gene3D" id="2.30.30.60">
    <property type="match status" value="1"/>
</dbReference>
<dbReference type="FunFam" id="2.30.30.60:FF:000002">
    <property type="entry name" value="Mechanosensitive ion channel family protein"/>
    <property type="match status" value="1"/>
</dbReference>
<name>A0A7X0J5Q2_9SPHI</name>
<dbReference type="PANTHER" id="PTHR30414">
    <property type="entry name" value="MINICONDUCTANCE MECHANOSENSITIVE CHANNEL YBDG"/>
    <property type="match status" value="1"/>
</dbReference>
<feature type="transmembrane region" description="Helical" evidence="10">
    <location>
        <begin position="85"/>
        <end position="104"/>
    </location>
</feature>
<dbReference type="GO" id="GO:0005886">
    <property type="term" value="C:plasma membrane"/>
    <property type="evidence" value="ECO:0007669"/>
    <property type="project" value="UniProtKB-SubCell"/>
</dbReference>
<dbReference type="Pfam" id="PF00924">
    <property type="entry name" value="MS_channel_2nd"/>
    <property type="match status" value="1"/>
</dbReference>
<dbReference type="Proteomes" id="UP000521017">
    <property type="component" value="Unassembled WGS sequence"/>
</dbReference>
<evidence type="ECO:0000256" key="6">
    <source>
        <dbReference type="ARBA" id="ARBA00023016"/>
    </source>
</evidence>
<evidence type="ECO:0000256" key="2">
    <source>
        <dbReference type="ARBA" id="ARBA00022475"/>
    </source>
</evidence>
<protein>
    <recommendedName>
        <fullName evidence="8">Mechanosensing system component YbdG</fullName>
    </recommendedName>
    <alternativeName>
        <fullName evidence="9">Mechanosensitive channel homolog YbdG</fullName>
    </alternativeName>
</protein>
<feature type="transmembrane region" description="Helical" evidence="10">
    <location>
        <begin position="180"/>
        <end position="197"/>
    </location>
</feature>
<feature type="transmembrane region" description="Helical" evidence="10">
    <location>
        <begin position="30"/>
        <end position="50"/>
    </location>
</feature>
<evidence type="ECO:0000256" key="5">
    <source>
        <dbReference type="ARBA" id="ARBA00022989"/>
    </source>
</evidence>
<feature type="domain" description="Mechanosensitive ion channel MscS" evidence="11">
    <location>
        <begin position="199"/>
        <end position="267"/>
    </location>
</feature>
<evidence type="ECO:0000259" key="11">
    <source>
        <dbReference type="Pfam" id="PF00924"/>
    </source>
</evidence>
<keyword evidence="4 10" id="KW-0812">Transmembrane</keyword>
<evidence type="ECO:0000256" key="7">
    <source>
        <dbReference type="ARBA" id="ARBA00023136"/>
    </source>
</evidence>
<dbReference type="PANTHER" id="PTHR30414:SF0">
    <property type="entry name" value="MINICONDUCTANCE MECHANOSENSITIVE CHANNEL YBDG"/>
    <property type="match status" value="1"/>
</dbReference>
<dbReference type="GO" id="GO:0008381">
    <property type="term" value="F:mechanosensitive monoatomic ion channel activity"/>
    <property type="evidence" value="ECO:0007669"/>
    <property type="project" value="InterPro"/>
</dbReference>
<dbReference type="InterPro" id="IPR006685">
    <property type="entry name" value="MscS_channel_2nd"/>
</dbReference>
<dbReference type="InterPro" id="IPR030192">
    <property type="entry name" value="YbdG"/>
</dbReference>
<comment type="caution">
    <text evidence="12">The sequence shown here is derived from an EMBL/GenBank/DDBJ whole genome shotgun (WGS) entry which is preliminary data.</text>
</comment>
<dbReference type="AlphaFoldDB" id="A0A7X0J5Q2"/>
<evidence type="ECO:0000256" key="4">
    <source>
        <dbReference type="ARBA" id="ARBA00022692"/>
    </source>
</evidence>